<dbReference type="AlphaFoldDB" id="A0A6P8IUF6"/>
<organism evidence="2 3">
    <name type="scientific">Actinia tenebrosa</name>
    <name type="common">Australian red waratah sea anemone</name>
    <dbReference type="NCBI Taxonomy" id="6105"/>
    <lineage>
        <taxon>Eukaryota</taxon>
        <taxon>Metazoa</taxon>
        <taxon>Cnidaria</taxon>
        <taxon>Anthozoa</taxon>
        <taxon>Hexacorallia</taxon>
        <taxon>Actiniaria</taxon>
        <taxon>Actiniidae</taxon>
        <taxon>Actinia</taxon>
    </lineage>
</organism>
<dbReference type="Proteomes" id="UP000515163">
    <property type="component" value="Unplaced"/>
</dbReference>
<evidence type="ECO:0000256" key="1">
    <source>
        <dbReference type="SAM" id="MobiDB-lite"/>
    </source>
</evidence>
<keyword evidence="2" id="KW-1185">Reference proteome</keyword>
<dbReference type="OrthoDB" id="5963188at2759"/>
<protein>
    <submittedName>
        <fullName evidence="3">Uncharacterized protein LOC116304243</fullName>
    </submittedName>
</protein>
<feature type="region of interest" description="Disordered" evidence="1">
    <location>
        <begin position="212"/>
        <end position="250"/>
    </location>
</feature>
<gene>
    <name evidence="3" type="primary">LOC116304243</name>
</gene>
<sequence>MRFFIRNKTKYDPSVAFTDPVITVNVDHTQEITKIKEEARKVGKACKITALYVAIQDGSFVDLADDRTINYYNLQDNTILETTSNPFWVTTLYSNMRRREQEAASNPEDARLCFQAQKSYIRRCMAIGLLLNGTGETEKQPATFHALEDLYEYCLNQGKKPAYMSQFTLEELQEMFEAYQEEHQNHRDPIGSFIYSQAMKLGYLRDNNTIDSNDPFRSHFEQSGEQQRDVPARRNGGQNRNARAGGRRRANRNRTCDDCEVAIAISYCADCNPPLCLCDTCWRSLHRGATRKNHQMKDISEAPTPTTYTPQAYRAPFAMLVAFHR</sequence>
<proteinExistence type="predicted"/>
<dbReference type="GeneID" id="116304243"/>
<evidence type="ECO:0000313" key="3">
    <source>
        <dbReference type="RefSeq" id="XP_031569810.1"/>
    </source>
</evidence>
<dbReference type="CDD" id="cd19757">
    <property type="entry name" value="Bbox1"/>
    <property type="match status" value="1"/>
</dbReference>
<evidence type="ECO:0000313" key="2">
    <source>
        <dbReference type="Proteomes" id="UP000515163"/>
    </source>
</evidence>
<dbReference type="RefSeq" id="XP_031569810.1">
    <property type="nucleotide sequence ID" value="XM_031713950.1"/>
</dbReference>
<accession>A0A6P8IUF6</accession>
<name>A0A6P8IUF6_ACTTE</name>
<feature type="compositionally biased region" description="Low complexity" evidence="1">
    <location>
        <begin position="233"/>
        <end position="244"/>
    </location>
</feature>
<dbReference type="KEGG" id="aten:116304243"/>
<reference evidence="3" key="1">
    <citation type="submission" date="2025-08" db="UniProtKB">
        <authorList>
            <consortium name="RefSeq"/>
        </authorList>
    </citation>
    <scope>IDENTIFICATION</scope>
    <source>
        <tissue evidence="3">Tentacle</tissue>
    </source>
</reference>
<dbReference type="InParanoid" id="A0A6P8IUF6"/>
<feature type="compositionally biased region" description="Basic and acidic residues" evidence="1">
    <location>
        <begin position="214"/>
        <end position="232"/>
    </location>
</feature>